<comment type="subcellular location">
    <subcellularLocation>
        <location evidence="1">Mitochondrion</location>
    </subcellularLocation>
</comment>
<feature type="compositionally biased region" description="Basic residues" evidence="7">
    <location>
        <begin position="124"/>
        <end position="134"/>
    </location>
</feature>
<protein>
    <recommendedName>
        <fullName evidence="6">Small ribosomal subunit protein mS33</fullName>
    </recommendedName>
</protein>
<evidence type="ECO:0000313" key="9">
    <source>
        <dbReference type="Proteomes" id="UP000270230"/>
    </source>
</evidence>
<keyword evidence="4" id="KW-0496">Mitochondrion</keyword>
<dbReference type="VEuPathDB" id="FungiDB:BTJ68_11272"/>
<name>A0A3M7CFJ8_HORWE</name>
<dbReference type="EMBL" id="QWIN01000509">
    <property type="protein sequence ID" value="RMY50630.1"/>
    <property type="molecule type" value="Genomic_DNA"/>
</dbReference>
<evidence type="ECO:0000256" key="6">
    <source>
        <dbReference type="ARBA" id="ARBA00035132"/>
    </source>
</evidence>
<evidence type="ECO:0000256" key="5">
    <source>
        <dbReference type="ARBA" id="ARBA00023274"/>
    </source>
</evidence>
<evidence type="ECO:0000256" key="7">
    <source>
        <dbReference type="SAM" id="MobiDB-lite"/>
    </source>
</evidence>
<evidence type="ECO:0000256" key="2">
    <source>
        <dbReference type="ARBA" id="ARBA00008970"/>
    </source>
</evidence>
<keyword evidence="3" id="KW-0689">Ribosomal protein</keyword>
<feature type="region of interest" description="Disordered" evidence="7">
    <location>
        <begin position="120"/>
        <end position="147"/>
    </location>
</feature>
<evidence type="ECO:0000313" key="8">
    <source>
        <dbReference type="EMBL" id="RMY50630.1"/>
    </source>
</evidence>
<dbReference type="PANTHER" id="PTHR13362:SF2">
    <property type="entry name" value="SMALL RIBOSOMAL SUBUNIT PROTEIN MS33"/>
    <property type="match status" value="1"/>
</dbReference>
<evidence type="ECO:0000256" key="3">
    <source>
        <dbReference type="ARBA" id="ARBA00022980"/>
    </source>
</evidence>
<comment type="similarity">
    <text evidence="2">Belongs to the mitochondrion-specific ribosomal protein mS33 family.</text>
</comment>
<dbReference type="GO" id="GO:1990904">
    <property type="term" value="C:ribonucleoprotein complex"/>
    <property type="evidence" value="ECO:0007669"/>
    <property type="project" value="UniProtKB-KW"/>
</dbReference>
<comment type="caution">
    <text evidence="8">The sequence shown here is derived from an EMBL/GenBank/DDBJ whole genome shotgun (WGS) entry which is preliminary data.</text>
</comment>
<dbReference type="GO" id="GO:0005739">
    <property type="term" value="C:mitochondrion"/>
    <property type="evidence" value="ECO:0007669"/>
    <property type="project" value="UniProtKB-SubCell"/>
</dbReference>
<organism evidence="8 9">
    <name type="scientific">Hortaea werneckii</name>
    <name type="common">Black yeast</name>
    <name type="synonym">Cladosporium werneckii</name>
    <dbReference type="NCBI Taxonomy" id="91943"/>
    <lineage>
        <taxon>Eukaryota</taxon>
        <taxon>Fungi</taxon>
        <taxon>Dikarya</taxon>
        <taxon>Ascomycota</taxon>
        <taxon>Pezizomycotina</taxon>
        <taxon>Dothideomycetes</taxon>
        <taxon>Dothideomycetidae</taxon>
        <taxon>Mycosphaerellales</taxon>
        <taxon>Teratosphaeriaceae</taxon>
        <taxon>Hortaea</taxon>
    </lineage>
</organism>
<dbReference type="PANTHER" id="PTHR13362">
    <property type="entry name" value="MITOCHONDRIAL RIBOSOMAL PROTEIN S33"/>
    <property type="match status" value="1"/>
</dbReference>
<sequence>MQDRNDRLSVDDLIHRNNGRSKTTRIGPHEGILLVTREPSSCKKNNPNPLPPQVQSRIFSTIFNPAAQRLGNKVLRQRLRGPSLAAYYPRRVATFKDLKALYPNHELYDEDEEDRLEHIQIAKSRGKGAPKKKKTAAESRKKPGKKK</sequence>
<evidence type="ECO:0000256" key="4">
    <source>
        <dbReference type="ARBA" id="ARBA00023128"/>
    </source>
</evidence>
<keyword evidence="5" id="KW-0687">Ribonucleoprotein</keyword>
<accession>A0A3M7CFJ8</accession>
<dbReference type="GO" id="GO:0005840">
    <property type="term" value="C:ribosome"/>
    <property type="evidence" value="ECO:0007669"/>
    <property type="project" value="UniProtKB-KW"/>
</dbReference>
<proteinExistence type="inferred from homology"/>
<reference evidence="8 9" key="1">
    <citation type="journal article" date="2018" name="BMC Genomics">
        <title>Genomic evidence for intraspecific hybridization in a clonal and extremely halotolerant yeast.</title>
        <authorList>
            <person name="Gostincar C."/>
            <person name="Stajich J.E."/>
            <person name="Zupancic J."/>
            <person name="Zalar P."/>
            <person name="Gunde-Cimerman N."/>
        </authorList>
    </citation>
    <scope>NUCLEOTIDE SEQUENCE [LARGE SCALE GENOMIC DNA]</scope>
    <source>
        <strain evidence="8 9">EXF-151</strain>
    </source>
</reference>
<dbReference type="OrthoDB" id="2257454at2759"/>
<dbReference type="Proteomes" id="UP000270230">
    <property type="component" value="Unassembled WGS sequence"/>
</dbReference>
<dbReference type="InterPro" id="IPR013219">
    <property type="entry name" value="Ribosomal_mS33"/>
</dbReference>
<dbReference type="AlphaFoldDB" id="A0A3M7CFJ8"/>
<dbReference type="Pfam" id="PF08293">
    <property type="entry name" value="MRP-S33"/>
    <property type="match status" value="1"/>
</dbReference>
<evidence type="ECO:0000256" key="1">
    <source>
        <dbReference type="ARBA" id="ARBA00004173"/>
    </source>
</evidence>
<gene>
    <name evidence="8" type="ORF">D0865_06793</name>
</gene>